<proteinExistence type="predicted"/>
<comment type="caution">
    <text evidence="1">The sequence shown here is derived from an EMBL/GenBank/DDBJ whole genome shotgun (WGS) entry which is preliminary data.</text>
</comment>
<keyword evidence="2" id="KW-1185">Reference proteome</keyword>
<accession>A0ACC2BQK2</accession>
<evidence type="ECO:0000313" key="1">
    <source>
        <dbReference type="EMBL" id="KAJ7531789.1"/>
    </source>
</evidence>
<dbReference type="EMBL" id="CM055105">
    <property type="protein sequence ID" value="KAJ7531789.1"/>
    <property type="molecule type" value="Genomic_DNA"/>
</dbReference>
<reference evidence="2" key="1">
    <citation type="journal article" date="2024" name="Proc. Natl. Acad. Sci. U.S.A.">
        <title>Extraordinary preservation of gene collinearity over three hundred million years revealed in homosporous lycophytes.</title>
        <authorList>
            <person name="Li C."/>
            <person name="Wickell D."/>
            <person name="Kuo L.Y."/>
            <person name="Chen X."/>
            <person name="Nie B."/>
            <person name="Liao X."/>
            <person name="Peng D."/>
            <person name="Ji J."/>
            <person name="Jenkins J."/>
            <person name="Williams M."/>
            <person name="Shu S."/>
            <person name="Plott C."/>
            <person name="Barry K."/>
            <person name="Rajasekar S."/>
            <person name="Grimwood J."/>
            <person name="Han X."/>
            <person name="Sun S."/>
            <person name="Hou Z."/>
            <person name="He W."/>
            <person name="Dai G."/>
            <person name="Sun C."/>
            <person name="Schmutz J."/>
            <person name="Leebens-Mack J.H."/>
            <person name="Li F.W."/>
            <person name="Wang L."/>
        </authorList>
    </citation>
    <scope>NUCLEOTIDE SEQUENCE [LARGE SCALE GENOMIC DNA]</scope>
    <source>
        <strain evidence="2">cv. PW_Plant_1</strain>
    </source>
</reference>
<protein>
    <submittedName>
        <fullName evidence="1">Uncharacterized protein</fullName>
    </submittedName>
</protein>
<sequence length="909" mass="105556">MTGMESVEFGDFEAIKKEKLRAHEASIGGFELKAFEALERDFQEVLQELQGDKALDRFRAEYEKLHRALKKSHESEKRLIKKCRELNTEILANAGKVQNALKLNEEDQNTILALKKEIDKAWKLVDASQEKEAKAKDNIQQLKIEVANLSHIIEQGAGLSIGQETEAAYVNVAIMTIFSPHLIFSKLNDLMKQKEDLCKERDQQVGQIVQLRREITELNEKLGNADEQKTSMEHDLGLLRDQIAAKKAEGEREVKKKERMEKEIKDLKASVEAKQNEIKLKQAAVTEAQEQVAKLDHSLREQKQVVEKAQKDLDAVNQKVTKLHSDLEEQIHANTQLLAENSQKQVEVKIKDDEIQSIKTEAMRVNKIREATLSKLKAAEKAKEEVESQREELHSQIQGLEREIEVQRKFTEQDRKRQEDLVRERDVLNKLKTQAETSIEKQTDLVKINEVAIHNLELEIQAYRTSAQKQEKMIQQLEKERQKYAAEASQAGVKYMQALDEVRAREVTITEMQKKILEAENKFKQQQNLYEAVRSERNLYSKNLVEAQDQINELRRRIKITTHQIEQLKEEINTKDLTLIKEHSENAKVEKERETLKQELSKLHQETKEAEEVIASHVATIENLNHVIAEADDESFRQKKELDVIKSERDLLGTQLVRRNEELALLYEKIRIQQSTLNKGQVQYRYRLNELRILKIKLTDLKREHSIVKGSVQNLHVLKREVHNLGRELLQERTKVKALSEELENPLNVHRWRQLEGTDPTAYEMIIKIQTLQKRLILKTEQVVEKDLIIQEKEKLYVELRSILARQPGPEVAEQVGVYAQTLKEKTRQMKAMSSELQMYQKQIADNKFEIQRLKSELDALKCKFYELKKREHLQKDKKKDFDLLGFAAGAGPIEHAKLLTGGYILTTP</sequence>
<dbReference type="Proteomes" id="UP001162992">
    <property type="component" value="Chromosome 14"/>
</dbReference>
<gene>
    <name evidence="1" type="ORF">O6H91_14G058500</name>
</gene>
<name>A0ACC2BQK2_DIPCM</name>
<organism evidence="1 2">
    <name type="scientific">Diphasiastrum complanatum</name>
    <name type="common">Issler's clubmoss</name>
    <name type="synonym">Lycopodium complanatum</name>
    <dbReference type="NCBI Taxonomy" id="34168"/>
    <lineage>
        <taxon>Eukaryota</taxon>
        <taxon>Viridiplantae</taxon>
        <taxon>Streptophyta</taxon>
        <taxon>Embryophyta</taxon>
        <taxon>Tracheophyta</taxon>
        <taxon>Lycopodiopsida</taxon>
        <taxon>Lycopodiales</taxon>
        <taxon>Lycopodiaceae</taxon>
        <taxon>Lycopodioideae</taxon>
        <taxon>Diphasiastrum</taxon>
    </lineage>
</organism>
<evidence type="ECO:0000313" key="2">
    <source>
        <dbReference type="Proteomes" id="UP001162992"/>
    </source>
</evidence>